<dbReference type="FunFam" id="3.40.190.290:FF:000001">
    <property type="entry name" value="Transcriptional regulator, LysR family"/>
    <property type="match status" value="1"/>
</dbReference>
<evidence type="ECO:0000256" key="4">
    <source>
        <dbReference type="ARBA" id="ARBA00023163"/>
    </source>
</evidence>
<dbReference type="PANTHER" id="PTHR30537:SF5">
    <property type="entry name" value="HTH-TYPE TRANSCRIPTIONAL ACTIVATOR TTDR-RELATED"/>
    <property type="match status" value="1"/>
</dbReference>
<dbReference type="InterPro" id="IPR000847">
    <property type="entry name" value="LysR_HTH_N"/>
</dbReference>
<dbReference type="Pfam" id="PF03466">
    <property type="entry name" value="LysR_substrate"/>
    <property type="match status" value="1"/>
</dbReference>
<comment type="caution">
    <text evidence="6">The sequence shown here is derived from an EMBL/GenBank/DDBJ whole genome shotgun (WGS) entry which is preliminary data.</text>
</comment>
<dbReference type="GO" id="GO:0043565">
    <property type="term" value="F:sequence-specific DNA binding"/>
    <property type="evidence" value="ECO:0007669"/>
    <property type="project" value="TreeGrafter"/>
</dbReference>
<keyword evidence="2" id="KW-0805">Transcription regulation</keyword>
<dbReference type="Gene3D" id="1.10.10.10">
    <property type="entry name" value="Winged helix-like DNA-binding domain superfamily/Winged helix DNA-binding domain"/>
    <property type="match status" value="1"/>
</dbReference>
<evidence type="ECO:0000256" key="2">
    <source>
        <dbReference type="ARBA" id="ARBA00023015"/>
    </source>
</evidence>
<name>A0A0P7Z3P2_9CYAN</name>
<feature type="domain" description="HTH lysR-type" evidence="5">
    <location>
        <begin position="1"/>
        <end position="59"/>
    </location>
</feature>
<dbReference type="EMBL" id="LJZR01000001">
    <property type="protein sequence ID" value="KPQ37519.1"/>
    <property type="molecule type" value="Genomic_DNA"/>
</dbReference>
<evidence type="ECO:0000256" key="1">
    <source>
        <dbReference type="ARBA" id="ARBA00009437"/>
    </source>
</evidence>
<dbReference type="InterPro" id="IPR036388">
    <property type="entry name" value="WH-like_DNA-bd_sf"/>
</dbReference>
<dbReference type="PANTHER" id="PTHR30537">
    <property type="entry name" value="HTH-TYPE TRANSCRIPTIONAL REGULATOR"/>
    <property type="match status" value="1"/>
</dbReference>
<dbReference type="Proteomes" id="UP000050465">
    <property type="component" value="Unassembled WGS sequence"/>
</dbReference>
<dbReference type="GO" id="GO:0003700">
    <property type="term" value="F:DNA-binding transcription factor activity"/>
    <property type="evidence" value="ECO:0007669"/>
    <property type="project" value="InterPro"/>
</dbReference>
<dbReference type="CDD" id="cd08422">
    <property type="entry name" value="PBP2_CrgA_like"/>
    <property type="match status" value="1"/>
</dbReference>
<evidence type="ECO:0000313" key="7">
    <source>
        <dbReference type="Proteomes" id="UP000050465"/>
    </source>
</evidence>
<sequence>MDKLESMRAFVAVVSHGGFAAAGRQMGLSRSVVNKLVGQLETELGVQLLQRTTRRVSPTDMGRAYHERCVDILAEVAAADVAVSQLQAEPKGTLRINAPMSFGTMHLAQAIAQFMNRYPAIQVQLTLNDRFIDLIEEGFDVTLRIAERKADEPLVVQDLAPIRRVLCAAPSYLATHGTPAHPEELGEHDCLQYGHLATHSQWQLTDKNGKPFTVKLHCRGYSNNGEVLREAAIAGAGIALQPTFIVGNAIKAGDLVVVLPDYCPPPITAYLGYAPNRHLSTKIQLLTAFLQDWFKHPAWDMKEA</sequence>
<dbReference type="PROSITE" id="PS50931">
    <property type="entry name" value="HTH_LYSR"/>
    <property type="match status" value="1"/>
</dbReference>
<evidence type="ECO:0000256" key="3">
    <source>
        <dbReference type="ARBA" id="ARBA00023125"/>
    </source>
</evidence>
<organism evidence="6 7">
    <name type="scientific">Phormidesmis priestleyi Ana</name>
    <dbReference type="NCBI Taxonomy" id="1666911"/>
    <lineage>
        <taxon>Bacteria</taxon>
        <taxon>Bacillati</taxon>
        <taxon>Cyanobacteriota</taxon>
        <taxon>Cyanophyceae</taxon>
        <taxon>Leptolyngbyales</taxon>
        <taxon>Leptolyngbyaceae</taxon>
        <taxon>Phormidesmis</taxon>
    </lineage>
</organism>
<dbReference type="Pfam" id="PF00126">
    <property type="entry name" value="HTH_1"/>
    <property type="match status" value="1"/>
</dbReference>
<dbReference type="Gene3D" id="3.40.190.290">
    <property type="match status" value="1"/>
</dbReference>
<dbReference type="PATRIC" id="fig|1666911.3.peg.2434"/>
<keyword evidence="4" id="KW-0804">Transcription</keyword>
<comment type="similarity">
    <text evidence="1">Belongs to the LysR transcriptional regulatory family.</text>
</comment>
<dbReference type="InterPro" id="IPR005119">
    <property type="entry name" value="LysR_subst-bd"/>
</dbReference>
<protein>
    <submittedName>
        <fullName evidence="6">Transcriptional regulator</fullName>
    </submittedName>
</protein>
<proteinExistence type="inferred from homology"/>
<dbReference type="InterPro" id="IPR036390">
    <property type="entry name" value="WH_DNA-bd_sf"/>
</dbReference>
<dbReference type="SUPFAM" id="SSF46785">
    <property type="entry name" value="Winged helix' DNA-binding domain"/>
    <property type="match status" value="1"/>
</dbReference>
<gene>
    <name evidence="6" type="ORF">HLUCCA11_00290</name>
</gene>
<evidence type="ECO:0000259" key="5">
    <source>
        <dbReference type="PROSITE" id="PS50931"/>
    </source>
</evidence>
<accession>A0A0P7Z3P2</accession>
<evidence type="ECO:0000313" key="6">
    <source>
        <dbReference type="EMBL" id="KPQ37519.1"/>
    </source>
</evidence>
<dbReference type="AlphaFoldDB" id="A0A0P7Z3P2"/>
<dbReference type="GO" id="GO:0006351">
    <property type="term" value="P:DNA-templated transcription"/>
    <property type="evidence" value="ECO:0007669"/>
    <property type="project" value="TreeGrafter"/>
</dbReference>
<dbReference type="STRING" id="1666911.HLUCCA11_00290"/>
<dbReference type="SUPFAM" id="SSF53850">
    <property type="entry name" value="Periplasmic binding protein-like II"/>
    <property type="match status" value="1"/>
</dbReference>
<dbReference type="InterPro" id="IPR058163">
    <property type="entry name" value="LysR-type_TF_proteobact-type"/>
</dbReference>
<dbReference type="FunFam" id="1.10.10.10:FF:000001">
    <property type="entry name" value="LysR family transcriptional regulator"/>
    <property type="match status" value="1"/>
</dbReference>
<reference evidence="6 7" key="1">
    <citation type="submission" date="2015-09" db="EMBL/GenBank/DDBJ databases">
        <title>Identification and resolution of microdiversity through metagenomic sequencing of parallel consortia.</title>
        <authorList>
            <person name="Nelson W.C."/>
            <person name="Romine M.F."/>
            <person name="Lindemann S.R."/>
        </authorList>
    </citation>
    <scope>NUCLEOTIDE SEQUENCE [LARGE SCALE GENOMIC DNA]</scope>
    <source>
        <strain evidence="6">Ana</strain>
    </source>
</reference>
<keyword evidence="3" id="KW-0238">DNA-binding</keyword>